<dbReference type="OrthoDB" id="5140754at2759"/>
<dbReference type="Proteomes" id="UP000182658">
    <property type="component" value="Unassembled WGS sequence"/>
</dbReference>
<sequence length="235" mass="27016">MDDERRASIEAALRRYRETVTQHSVSLLHTLSPRDLLDDDVRDKVIRRTGMDGLGGRPEVNLKGREEYFAAIRTRIAELNVEVAEFPPADLAYLCTLTDGITGPGLPYERVSRQIEFLSPFEEGGFGNSVGVPVRYDEDGDEELSEKYDELTWIWTDWEVAVAFQFGGAPFTGGSLALYCRKDGKEWKWRYGIYDDDWCSDAYDSVEEFLDYYAHFREQTEEEVRKDVNRGGLPR</sequence>
<organism evidence="1 2">
    <name type="scientific">Coniochaeta ligniaria NRRL 30616</name>
    <dbReference type="NCBI Taxonomy" id="1408157"/>
    <lineage>
        <taxon>Eukaryota</taxon>
        <taxon>Fungi</taxon>
        <taxon>Dikarya</taxon>
        <taxon>Ascomycota</taxon>
        <taxon>Pezizomycotina</taxon>
        <taxon>Sordariomycetes</taxon>
        <taxon>Sordariomycetidae</taxon>
        <taxon>Coniochaetales</taxon>
        <taxon>Coniochaetaceae</taxon>
        <taxon>Coniochaeta</taxon>
    </lineage>
</organism>
<protein>
    <recommendedName>
        <fullName evidence="3">Knr4/Smi1-like domain-containing protein</fullName>
    </recommendedName>
</protein>
<dbReference type="EMBL" id="KV875094">
    <property type="protein sequence ID" value="OIW32847.1"/>
    <property type="molecule type" value="Genomic_DNA"/>
</dbReference>
<gene>
    <name evidence="1" type="ORF">CONLIGDRAFT_695032</name>
</gene>
<reference evidence="1 2" key="1">
    <citation type="submission" date="2016-10" db="EMBL/GenBank/DDBJ databases">
        <title>Draft genome sequence of Coniochaeta ligniaria NRRL30616, a lignocellulolytic fungus for bioabatement of inhibitors in plant biomass hydrolysates.</title>
        <authorList>
            <consortium name="DOE Joint Genome Institute"/>
            <person name="Jimenez D.J."/>
            <person name="Hector R.E."/>
            <person name="Riley R."/>
            <person name="Sun H."/>
            <person name="Grigoriev I.V."/>
            <person name="Van Elsas J.D."/>
            <person name="Nichols N.N."/>
        </authorList>
    </citation>
    <scope>NUCLEOTIDE SEQUENCE [LARGE SCALE GENOMIC DNA]</scope>
    <source>
        <strain evidence="1 2">NRRL 30616</strain>
    </source>
</reference>
<evidence type="ECO:0000313" key="1">
    <source>
        <dbReference type="EMBL" id="OIW32847.1"/>
    </source>
</evidence>
<name>A0A1J7IYL8_9PEZI</name>
<evidence type="ECO:0008006" key="3">
    <source>
        <dbReference type="Google" id="ProtNLM"/>
    </source>
</evidence>
<evidence type="ECO:0000313" key="2">
    <source>
        <dbReference type="Proteomes" id="UP000182658"/>
    </source>
</evidence>
<accession>A0A1J7IYL8</accession>
<dbReference type="AlphaFoldDB" id="A0A1J7IYL8"/>
<proteinExistence type="predicted"/>
<dbReference type="InParanoid" id="A0A1J7IYL8"/>
<keyword evidence="2" id="KW-1185">Reference proteome</keyword>